<comment type="caution">
    <text evidence="2">The sequence shown here is derived from an EMBL/GenBank/DDBJ whole genome shotgun (WGS) entry which is preliminary data.</text>
</comment>
<evidence type="ECO:0000256" key="1">
    <source>
        <dbReference type="SAM" id="Phobius"/>
    </source>
</evidence>
<dbReference type="HOGENOM" id="CLU_2274863_0_0_10"/>
<evidence type="ECO:0000313" key="3">
    <source>
        <dbReference type="Proteomes" id="UP000004407"/>
    </source>
</evidence>
<protein>
    <submittedName>
        <fullName evidence="2">Uncharacterized protein</fullName>
    </submittedName>
</protein>
<dbReference type="Proteomes" id="UP000004407">
    <property type="component" value="Unassembled WGS sequence"/>
</dbReference>
<sequence>MKKVITFIAILCVIIIGFSILNNISFHKKVLNRKSTELLKDSLLLRQVEMQGLLLQKTSVLDSICLYNKSSDSIIQEEIQKIRDNSDKILKFQKKIFQNSKE</sequence>
<keyword evidence="1" id="KW-1133">Transmembrane helix</keyword>
<dbReference type="EMBL" id="AFZZ01000037">
    <property type="protein sequence ID" value="EHJ41904.1"/>
    <property type="molecule type" value="Genomic_DNA"/>
</dbReference>
<keyword evidence="1" id="KW-0812">Transmembrane</keyword>
<proteinExistence type="predicted"/>
<organism evidence="2 3">
    <name type="scientific">Leyella stercorea DSM 18206</name>
    <dbReference type="NCBI Taxonomy" id="1002367"/>
    <lineage>
        <taxon>Bacteria</taxon>
        <taxon>Pseudomonadati</taxon>
        <taxon>Bacteroidota</taxon>
        <taxon>Bacteroidia</taxon>
        <taxon>Bacteroidales</taxon>
        <taxon>Prevotellaceae</taxon>
        <taxon>Leyella</taxon>
    </lineage>
</organism>
<gene>
    <name evidence="2" type="ORF">HMPREF0673_00261</name>
</gene>
<keyword evidence="1" id="KW-0472">Membrane</keyword>
<dbReference type="AlphaFoldDB" id="G6AUH6"/>
<accession>G6AUH6</accession>
<name>G6AUH6_9BACT</name>
<feature type="transmembrane region" description="Helical" evidence="1">
    <location>
        <begin position="6"/>
        <end position="24"/>
    </location>
</feature>
<reference evidence="2 3" key="1">
    <citation type="submission" date="2011-08" db="EMBL/GenBank/DDBJ databases">
        <authorList>
            <person name="Weinstock G."/>
            <person name="Sodergren E."/>
            <person name="Clifton S."/>
            <person name="Fulton L."/>
            <person name="Fulton B."/>
            <person name="Courtney L."/>
            <person name="Fronick C."/>
            <person name="Harrison M."/>
            <person name="Strong C."/>
            <person name="Farmer C."/>
            <person name="Delahaunty K."/>
            <person name="Markovic C."/>
            <person name="Hall O."/>
            <person name="Minx P."/>
            <person name="Tomlinson C."/>
            <person name="Mitreva M."/>
            <person name="Hou S."/>
            <person name="Chen J."/>
            <person name="Wollam A."/>
            <person name="Pepin K.H."/>
            <person name="Johnson M."/>
            <person name="Bhonagiri V."/>
            <person name="Zhang X."/>
            <person name="Suruliraj S."/>
            <person name="Warren W."/>
            <person name="Chinwalla A."/>
            <person name="Mardis E.R."/>
            <person name="Wilson R.K."/>
        </authorList>
    </citation>
    <scope>NUCLEOTIDE SEQUENCE [LARGE SCALE GENOMIC DNA]</scope>
    <source>
        <strain evidence="2 3">DSM 18206</strain>
    </source>
</reference>
<evidence type="ECO:0000313" key="2">
    <source>
        <dbReference type="EMBL" id="EHJ41904.1"/>
    </source>
</evidence>